<proteinExistence type="predicted"/>
<evidence type="ECO:0000313" key="3">
    <source>
        <dbReference type="Proteomes" id="UP000196125"/>
    </source>
</evidence>
<evidence type="ECO:0000313" key="2">
    <source>
        <dbReference type="EMBL" id="SMS02209.1"/>
    </source>
</evidence>
<dbReference type="Pfam" id="PF00652">
    <property type="entry name" value="Ricin_B_lectin"/>
    <property type="match status" value="1"/>
</dbReference>
<dbReference type="CDD" id="cd00161">
    <property type="entry name" value="beta-trefoil_Ricin-like"/>
    <property type="match status" value="1"/>
</dbReference>
<gene>
    <name evidence="2" type="primary">abfB_1</name>
    <name evidence="2" type="ORF">VIM7927_03527</name>
</gene>
<dbReference type="EMBL" id="FXXI01000008">
    <property type="protein sequence ID" value="SMS02209.1"/>
    <property type="molecule type" value="Genomic_DNA"/>
</dbReference>
<dbReference type="PROSITE" id="PS50231">
    <property type="entry name" value="RICIN_B_LECTIN"/>
    <property type="match status" value="1"/>
</dbReference>
<keyword evidence="2" id="KW-0378">Hydrolase</keyword>
<reference evidence="2 3" key="1">
    <citation type="submission" date="2017-05" db="EMBL/GenBank/DDBJ databases">
        <authorList>
            <person name="Song R."/>
            <person name="Chenine A.L."/>
            <person name="Ruprecht R.M."/>
        </authorList>
    </citation>
    <scope>NUCLEOTIDE SEQUENCE [LARGE SCALE GENOMIC DNA]</scope>
    <source>
        <strain evidence="2 3">CECT 7927</strain>
    </source>
</reference>
<dbReference type="EC" id="3.2.1.55" evidence="2"/>
<name>A0A1Y6IX17_9VIBR</name>
<dbReference type="Gene3D" id="2.80.10.50">
    <property type="match status" value="2"/>
</dbReference>
<dbReference type="InterPro" id="IPR000772">
    <property type="entry name" value="Ricin_B_lectin"/>
</dbReference>
<feature type="domain" description="Ricin B lectin" evidence="1">
    <location>
        <begin position="352"/>
        <end position="488"/>
    </location>
</feature>
<dbReference type="GO" id="GO:0008081">
    <property type="term" value="F:phosphoric diester hydrolase activity"/>
    <property type="evidence" value="ECO:0007669"/>
    <property type="project" value="InterPro"/>
</dbReference>
<dbReference type="OrthoDB" id="5849113at2"/>
<dbReference type="SMART" id="SM00458">
    <property type="entry name" value="RICIN"/>
    <property type="match status" value="1"/>
</dbReference>
<keyword evidence="2" id="KW-0326">Glycosidase</keyword>
<dbReference type="GO" id="GO:0046556">
    <property type="term" value="F:alpha-L-arabinofuranosidase activity"/>
    <property type="evidence" value="ECO:0007669"/>
    <property type="project" value="UniProtKB-EC"/>
</dbReference>
<dbReference type="InterPro" id="IPR017946">
    <property type="entry name" value="PLC-like_Pdiesterase_TIM-brl"/>
</dbReference>
<dbReference type="Proteomes" id="UP000196125">
    <property type="component" value="Unassembled WGS sequence"/>
</dbReference>
<accession>A0A1Y6IX17</accession>
<dbReference type="AlphaFoldDB" id="A0A1Y6IX17"/>
<dbReference type="InterPro" id="IPR035992">
    <property type="entry name" value="Ricin_B-like_lectins"/>
</dbReference>
<dbReference type="Gene3D" id="3.20.20.190">
    <property type="entry name" value="Phosphatidylinositol (PI) phosphodiesterase"/>
    <property type="match status" value="1"/>
</dbReference>
<evidence type="ECO:0000259" key="1">
    <source>
        <dbReference type="SMART" id="SM00458"/>
    </source>
</evidence>
<dbReference type="SUPFAM" id="SSF51695">
    <property type="entry name" value="PLC-like phosphodiesterases"/>
    <property type="match status" value="1"/>
</dbReference>
<sequence>MKSISIICKWLFCLSSVLLGLQMNSAYAVIMKPIFKAGLPQDSLRFDQLYYIQPHNTYQHGDSLIGWLDAGYRSVELDVIDRGNWENNAKGPSVSHDMNPGNVNCSAPDNDRLGDCLDDIVNWMNVHTDDLPLVIFVDMKSSWDPLNAWKSDEVVLLDQFISNYLTNKLGSRFFTYQDLLAHLGTNYSPDYRARLKAVGWPNVASMKGKAIIVLTGGHVGDVNDRMETAMTLMGSTQSTFLCPDIDAADPNEFSGAIDSISDEHSKRFFCGNVAAGDHYQITANRANEYKQLMHLWSTAGDFKNTDYAATWIALAHGVSAIGWDIDNVAQTPDWTKGKQPQILLVGERRSLPGYFKIHPKIAVDQDQCLAVEGSRYNNGSDLRQELCTDQDNQQFVYTAEGQLRPKGNNKYCVDFNTGSADAGDKMHLWDCDGGNSEKWAVSSSGQFLNRDKNYAYCMDVSDGSTASGNQWQIWPCNSQNDNQIFYLEPVADWGQSSF</sequence>
<dbReference type="SUPFAM" id="SSF50370">
    <property type="entry name" value="Ricin B-like lectins"/>
    <property type="match status" value="1"/>
</dbReference>
<protein>
    <submittedName>
        <fullName evidence="2">Extracellular exo-alpha-L-arabinofuranosidase</fullName>
        <ecNumber evidence="2">3.2.1.55</ecNumber>
    </submittedName>
</protein>
<dbReference type="GO" id="GO:0006629">
    <property type="term" value="P:lipid metabolic process"/>
    <property type="evidence" value="ECO:0007669"/>
    <property type="project" value="InterPro"/>
</dbReference>
<organism evidence="2 3">
    <name type="scientific">Vibrio mangrovi</name>
    <dbReference type="NCBI Taxonomy" id="474394"/>
    <lineage>
        <taxon>Bacteria</taxon>
        <taxon>Pseudomonadati</taxon>
        <taxon>Pseudomonadota</taxon>
        <taxon>Gammaproteobacteria</taxon>
        <taxon>Vibrionales</taxon>
        <taxon>Vibrionaceae</taxon>
        <taxon>Vibrio</taxon>
    </lineage>
</organism>